<dbReference type="GO" id="GO:0005829">
    <property type="term" value="C:cytosol"/>
    <property type="evidence" value="ECO:0007669"/>
    <property type="project" value="TreeGrafter"/>
</dbReference>
<dbReference type="EMBL" id="JACRTC010000001">
    <property type="protein sequence ID" value="MBC8569288.1"/>
    <property type="molecule type" value="Genomic_DNA"/>
</dbReference>
<dbReference type="SUPFAM" id="SSF56214">
    <property type="entry name" value="4'-phosphopantetheinyl transferase"/>
    <property type="match status" value="2"/>
</dbReference>
<dbReference type="Pfam" id="PF01648">
    <property type="entry name" value="ACPS"/>
    <property type="match status" value="1"/>
</dbReference>
<evidence type="ECO:0000313" key="5">
    <source>
        <dbReference type="Proteomes" id="UP000660861"/>
    </source>
</evidence>
<evidence type="ECO:0000256" key="2">
    <source>
        <dbReference type="ARBA" id="ARBA00022679"/>
    </source>
</evidence>
<accession>A0A926EA66</accession>
<name>A0A926EA66_9FIRM</name>
<comment type="similarity">
    <text evidence="1">Belongs to the P-Pant transferase superfamily. Gsp/Sfp/HetI/AcpT family.</text>
</comment>
<feature type="domain" description="4'-phosphopantetheinyl transferase" evidence="3">
    <location>
        <begin position="77"/>
        <end position="154"/>
    </location>
</feature>
<dbReference type="GO" id="GO:0008897">
    <property type="term" value="F:holo-[acyl-carrier-protein] synthase activity"/>
    <property type="evidence" value="ECO:0007669"/>
    <property type="project" value="InterPro"/>
</dbReference>
<dbReference type="PANTHER" id="PTHR12215">
    <property type="entry name" value="PHOSPHOPANTETHEINE TRANSFERASE"/>
    <property type="match status" value="1"/>
</dbReference>
<evidence type="ECO:0000256" key="1">
    <source>
        <dbReference type="ARBA" id="ARBA00010990"/>
    </source>
</evidence>
<dbReference type="RefSeq" id="WP_262396395.1">
    <property type="nucleotide sequence ID" value="NZ_JACRTC010000001.1"/>
</dbReference>
<dbReference type="InterPro" id="IPR050559">
    <property type="entry name" value="P-Pant_transferase_sf"/>
</dbReference>
<dbReference type="GO" id="GO:0000287">
    <property type="term" value="F:magnesium ion binding"/>
    <property type="evidence" value="ECO:0007669"/>
    <property type="project" value="InterPro"/>
</dbReference>
<comment type="caution">
    <text evidence="4">The sequence shown here is derived from an EMBL/GenBank/DDBJ whole genome shotgun (WGS) entry which is preliminary data.</text>
</comment>
<dbReference type="InterPro" id="IPR008278">
    <property type="entry name" value="4-PPantetheinyl_Trfase_dom"/>
</dbReference>
<evidence type="ECO:0000313" key="4">
    <source>
        <dbReference type="EMBL" id="MBC8569288.1"/>
    </source>
</evidence>
<proteinExistence type="inferred from homology"/>
<evidence type="ECO:0000259" key="3">
    <source>
        <dbReference type="Pfam" id="PF01648"/>
    </source>
</evidence>
<organism evidence="4 5">
    <name type="scientific">Zongyangia hominis</name>
    <dbReference type="NCBI Taxonomy" id="2763677"/>
    <lineage>
        <taxon>Bacteria</taxon>
        <taxon>Bacillati</taxon>
        <taxon>Bacillota</taxon>
        <taxon>Clostridia</taxon>
        <taxon>Eubacteriales</taxon>
        <taxon>Oscillospiraceae</taxon>
        <taxon>Zongyangia</taxon>
    </lineage>
</organism>
<keyword evidence="5" id="KW-1185">Reference proteome</keyword>
<dbReference type="AlphaFoldDB" id="A0A926EA66"/>
<gene>
    <name evidence="4" type="ORF">H8709_00395</name>
</gene>
<dbReference type="Proteomes" id="UP000660861">
    <property type="component" value="Unassembled WGS sequence"/>
</dbReference>
<sequence length="183" mass="20789">MADFTIIYYPPESVCPPAMRLSRAAALLLDREPEEDEALYETKRGVGGKPYFVNMPGLHFSLSHSGGHWMCAFGSEPVGLDLQRKQTCDRARISRRFFHPEEDDYLRRTGYRDFFCVWAAKESFVKLTGQGVGDEMRLFSVAGEAGIRPSVEGMRLFFPPFDEDFALCLCAREIGQVKILYGR</sequence>
<dbReference type="Gene3D" id="3.90.470.20">
    <property type="entry name" value="4'-phosphopantetheinyl transferase domain"/>
    <property type="match status" value="1"/>
</dbReference>
<dbReference type="InterPro" id="IPR037143">
    <property type="entry name" value="4-PPantetheinyl_Trfase_dom_sf"/>
</dbReference>
<protein>
    <submittedName>
        <fullName evidence="4">4'-phosphopantetheinyl transferase superfamily protein</fullName>
    </submittedName>
</protein>
<keyword evidence="2 4" id="KW-0808">Transferase</keyword>
<dbReference type="PANTHER" id="PTHR12215:SF10">
    <property type="entry name" value="L-AMINOADIPATE-SEMIALDEHYDE DEHYDROGENASE-PHOSPHOPANTETHEINYL TRANSFERASE"/>
    <property type="match status" value="1"/>
</dbReference>
<reference evidence="4" key="1">
    <citation type="submission" date="2020-08" db="EMBL/GenBank/DDBJ databases">
        <title>Genome public.</title>
        <authorList>
            <person name="Liu C."/>
            <person name="Sun Q."/>
        </authorList>
    </citation>
    <scope>NUCLEOTIDE SEQUENCE</scope>
    <source>
        <strain evidence="4">NSJ-54</strain>
    </source>
</reference>
<dbReference type="GO" id="GO:0019878">
    <property type="term" value="P:lysine biosynthetic process via aminoadipic acid"/>
    <property type="evidence" value="ECO:0007669"/>
    <property type="project" value="TreeGrafter"/>
</dbReference>